<accession>A0A4R1NNS3</accession>
<reference evidence="2 3" key="1">
    <citation type="submission" date="2019-03" db="EMBL/GenBank/DDBJ databases">
        <title>Genomic Encyclopedia of Archaeal and Bacterial Type Strains, Phase II (KMG-II): from individual species to whole genera.</title>
        <authorList>
            <person name="Goeker M."/>
        </authorList>
    </citation>
    <scope>NUCLEOTIDE SEQUENCE [LARGE SCALE GENOMIC DNA]</scope>
    <source>
        <strain evidence="2 3">DSM 26433</strain>
    </source>
</reference>
<dbReference type="EMBL" id="SMGR01000001">
    <property type="protein sequence ID" value="TCL08233.1"/>
    <property type="molecule type" value="Genomic_DNA"/>
</dbReference>
<evidence type="ECO:0000313" key="2">
    <source>
        <dbReference type="EMBL" id="TCL08233.1"/>
    </source>
</evidence>
<organism evidence="2 3">
    <name type="scientific">Shimia isoporae</name>
    <dbReference type="NCBI Taxonomy" id="647720"/>
    <lineage>
        <taxon>Bacteria</taxon>
        <taxon>Pseudomonadati</taxon>
        <taxon>Pseudomonadota</taxon>
        <taxon>Alphaproteobacteria</taxon>
        <taxon>Rhodobacterales</taxon>
        <taxon>Roseobacteraceae</taxon>
    </lineage>
</organism>
<dbReference type="Proteomes" id="UP000295673">
    <property type="component" value="Unassembled WGS sequence"/>
</dbReference>
<sequence>MSPARPGCGLRNGSPVTNCQTGGMARKTQTLASFKEFGSSKLTFAPYILGMPENSGSDVGISFREQLDVDSLLKEHPDMPDGSNLFPRDEEIRDGFAPSLPQEVLDYFDDITATGDVERMAPGWWLLPAMCVVPVGVLGLVLFS</sequence>
<protein>
    <submittedName>
        <fullName evidence="2">Uncharacterized protein</fullName>
    </submittedName>
</protein>
<feature type="transmembrane region" description="Helical" evidence="1">
    <location>
        <begin position="124"/>
        <end position="143"/>
    </location>
</feature>
<keyword evidence="1" id="KW-0472">Membrane</keyword>
<keyword evidence="1" id="KW-1133">Transmembrane helix</keyword>
<name>A0A4R1NNS3_9RHOB</name>
<proteinExistence type="predicted"/>
<keyword evidence="1" id="KW-0812">Transmembrane</keyword>
<evidence type="ECO:0000313" key="3">
    <source>
        <dbReference type="Proteomes" id="UP000295673"/>
    </source>
</evidence>
<comment type="caution">
    <text evidence="2">The sequence shown here is derived from an EMBL/GenBank/DDBJ whole genome shotgun (WGS) entry which is preliminary data.</text>
</comment>
<dbReference type="AlphaFoldDB" id="A0A4R1NNS3"/>
<gene>
    <name evidence="2" type="ORF">BXY66_0266</name>
</gene>
<evidence type="ECO:0000256" key="1">
    <source>
        <dbReference type="SAM" id="Phobius"/>
    </source>
</evidence>
<keyword evidence="3" id="KW-1185">Reference proteome</keyword>